<name>A0AAN8ISA9_TRICO</name>
<gene>
    <name evidence="2" type="ORF">GCK32_005476</name>
</gene>
<protein>
    <submittedName>
        <fullName evidence="2">Uncharacterized protein</fullName>
    </submittedName>
</protein>
<proteinExistence type="predicted"/>
<evidence type="ECO:0000256" key="1">
    <source>
        <dbReference type="SAM" id="MobiDB-lite"/>
    </source>
</evidence>
<accession>A0AAN8ISA9</accession>
<comment type="caution">
    <text evidence="2">The sequence shown here is derived from an EMBL/GenBank/DDBJ whole genome shotgun (WGS) entry which is preliminary data.</text>
</comment>
<keyword evidence="3" id="KW-1185">Reference proteome</keyword>
<evidence type="ECO:0000313" key="3">
    <source>
        <dbReference type="Proteomes" id="UP001331761"/>
    </source>
</evidence>
<organism evidence="2 3">
    <name type="scientific">Trichostrongylus colubriformis</name>
    <name type="common">Black scour worm</name>
    <dbReference type="NCBI Taxonomy" id="6319"/>
    <lineage>
        <taxon>Eukaryota</taxon>
        <taxon>Metazoa</taxon>
        <taxon>Ecdysozoa</taxon>
        <taxon>Nematoda</taxon>
        <taxon>Chromadorea</taxon>
        <taxon>Rhabditida</taxon>
        <taxon>Rhabditina</taxon>
        <taxon>Rhabditomorpha</taxon>
        <taxon>Strongyloidea</taxon>
        <taxon>Trichostrongylidae</taxon>
        <taxon>Trichostrongylus</taxon>
    </lineage>
</organism>
<dbReference type="EMBL" id="WIXE01006241">
    <property type="protein sequence ID" value="KAK5981468.1"/>
    <property type="molecule type" value="Genomic_DNA"/>
</dbReference>
<sequence length="120" mass="14039">MNDFVSTTEMDREIVAMLCEISNKDVSEAREALREVQILKETQDRSKAARRVEAMETDLPEGRNFPREEKDMRVTHDRFQTRLSVADRAMRTEECARCIGVRIWNIGTEAQVIWSKVRLH</sequence>
<feature type="region of interest" description="Disordered" evidence="1">
    <location>
        <begin position="47"/>
        <end position="73"/>
    </location>
</feature>
<dbReference type="AlphaFoldDB" id="A0AAN8ISA9"/>
<evidence type="ECO:0000313" key="2">
    <source>
        <dbReference type="EMBL" id="KAK5981468.1"/>
    </source>
</evidence>
<reference evidence="2 3" key="1">
    <citation type="submission" date="2019-10" db="EMBL/GenBank/DDBJ databases">
        <title>Assembly and Annotation for the nematode Trichostrongylus colubriformis.</title>
        <authorList>
            <person name="Martin J."/>
        </authorList>
    </citation>
    <scope>NUCLEOTIDE SEQUENCE [LARGE SCALE GENOMIC DNA]</scope>
    <source>
        <strain evidence="2">G859</strain>
        <tissue evidence="2">Whole worm</tissue>
    </source>
</reference>
<dbReference type="Proteomes" id="UP001331761">
    <property type="component" value="Unassembled WGS sequence"/>
</dbReference>